<dbReference type="GO" id="GO:0046872">
    <property type="term" value="F:metal ion binding"/>
    <property type="evidence" value="ECO:0007669"/>
    <property type="project" value="UniProtKB-KW"/>
</dbReference>
<dbReference type="PANTHER" id="PTHR31302">
    <property type="entry name" value="TRANSMEMBRANE PROTEIN WITH METALLOPHOSPHOESTERASE DOMAIN-RELATED"/>
    <property type="match status" value="1"/>
</dbReference>
<protein>
    <submittedName>
        <fullName evidence="4">Metallophosphoesterase</fullName>
    </submittedName>
</protein>
<evidence type="ECO:0000313" key="4">
    <source>
        <dbReference type="EMBL" id="HIS82615.1"/>
    </source>
</evidence>
<dbReference type="EMBL" id="DVJO01000071">
    <property type="protein sequence ID" value="HIS82615.1"/>
    <property type="molecule type" value="Genomic_DNA"/>
</dbReference>
<dbReference type="Proteomes" id="UP000824139">
    <property type="component" value="Unassembled WGS sequence"/>
</dbReference>
<keyword evidence="1" id="KW-0479">Metal-binding</keyword>
<dbReference type="Pfam" id="PF00149">
    <property type="entry name" value="Metallophos"/>
    <property type="match status" value="1"/>
</dbReference>
<name>A0A9D1K367_9BACT</name>
<proteinExistence type="predicted"/>
<comment type="caution">
    <text evidence="4">The sequence shown here is derived from an EMBL/GenBank/DDBJ whole genome shotgun (WGS) entry which is preliminary data.</text>
</comment>
<evidence type="ECO:0000256" key="2">
    <source>
        <dbReference type="ARBA" id="ARBA00022801"/>
    </source>
</evidence>
<dbReference type="GO" id="GO:0009245">
    <property type="term" value="P:lipid A biosynthetic process"/>
    <property type="evidence" value="ECO:0007669"/>
    <property type="project" value="TreeGrafter"/>
</dbReference>
<dbReference type="CDD" id="cd07385">
    <property type="entry name" value="MPP_YkuE_C"/>
    <property type="match status" value="1"/>
</dbReference>
<sequence>MKKLFFVFAVMFLAILILIADAALIEPNLLISRTQKLYLLHWNEELNGLKICIVSDMHIGNKFVGIQKVKEIVKKANAEKPDLILLLGDFDALSITNSGISIEELASILKDFKAEYGVYAIMGNHDYEPQGVVRKLLKKSEIPLLENQSLYLNLSGRRLKITGFKDIWHYKLNPQKIIGTTPSNVPIIVMSHNPDSFVEIPERVSLTLSGHTHGGEIILPFAGSFTIPSKYGQRFRKGYIVENNKHFYVTGGVASTSRLRFCNPPEIVFLNLYKQTSETKISDTKPIKGVSRNFIPHYISFFKKIKSGN</sequence>
<keyword evidence="2" id="KW-0378">Hydrolase</keyword>
<dbReference type="GO" id="GO:0016020">
    <property type="term" value="C:membrane"/>
    <property type="evidence" value="ECO:0007669"/>
    <property type="project" value="GOC"/>
</dbReference>
<dbReference type="AlphaFoldDB" id="A0A9D1K367"/>
<dbReference type="InterPro" id="IPR004843">
    <property type="entry name" value="Calcineurin-like_PHP"/>
</dbReference>
<evidence type="ECO:0000256" key="1">
    <source>
        <dbReference type="ARBA" id="ARBA00022723"/>
    </source>
</evidence>
<accession>A0A9D1K367</accession>
<gene>
    <name evidence="4" type="ORF">IAD41_03290</name>
</gene>
<reference evidence="4" key="1">
    <citation type="submission" date="2020-10" db="EMBL/GenBank/DDBJ databases">
        <authorList>
            <person name="Gilroy R."/>
        </authorList>
    </citation>
    <scope>NUCLEOTIDE SEQUENCE</scope>
    <source>
        <strain evidence="4">CHK152-2994</strain>
    </source>
</reference>
<evidence type="ECO:0000259" key="3">
    <source>
        <dbReference type="Pfam" id="PF00149"/>
    </source>
</evidence>
<reference evidence="4" key="2">
    <citation type="journal article" date="2021" name="PeerJ">
        <title>Extensive microbial diversity within the chicken gut microbiome revealed by metagenomics and culture.</title>
        <authorList>
            <person name="Gilroy R."/>
            <person name="Ravi A."/>
            <person name="Getino M."/>
            <person name="Pursley I."/>
            <person name="Horton D.L."/>
            <person name="Alikhan N.F."/>
            <person name="Baker D."/>
            <person name="Gharbi K."/>
            <person name="Hall N."/>
            <person name="Watson M."/>
            <person name="Adriaenssens E.M."/>
            <person name="Foster-Nyarko E."/>
            <person name="Jarju S."/>
            <person name="Secka A."/>
            <person name="Antonio M."/>
            <person name="Oren A."/>
            <person name="Chaudhuri R.R."/>
            <person name="La Ragione R."/>
            <person name="Hildebrand F."/>
            <person name="Pallen M.J."/>
        </authorList>
    </citation>
    <scope>NUCLEOTIDE SEQUENCE</scope>
    <source>
        <strain evidence="4">CHK152-2994</strain>
    </source>
</reference>
<feature type="domain" description="Calcineurin-like phosphoesterase" evidence="3">
    <location>
        <begin position="49"/>
        <end position="214"/>
    </location>
</feature>
<dbReference type="InterPro" id="IPR029052">
    <property type="entry name" value="Metallo-depent_PP-like"/>
</dbReference>
<organism evidence="4 5">
    <name type="scientific">Candidatus Scatenecus faecavium</name>
    <dbReference type="NCBI Taxonomy" id="2840915"/>
    <lineage>
        <taxon>Bacteria</taxon>
        <taxon>Candidatus Scatenecus</taxon>
    </lineage>
</organism>
<dbReference type="SUPFAM" id="SSF56300">
    <property type="entry name" value="Metallo-dependent phosphatases"/>
    <property type="match status" value="1"/>
</dbReference>
<dbReference type="GO" id="GO:0008758">
    <property type="term" value="F:UDP-2,3-diacylglucosamine hydrolase activity"/>
    <property type="evidence" value="ECO:0007669"/>
    <property type="project" value="TreeGrafter"/>
</dbReference>
<dbReference type="PANTHER" id="PTHR31302:SF31">
    <property type="entry name" value="PHOSPHODIESTERASE YAEI"/>
    <property type="match status" value="1"/>
</dbReference>
<evidence type="ECO:0000313" key="5">
    <source>
        <dbReference type="Proteomes" id="UP000824139"/>
    </source>
</evidence>
<dbReference type="Gene3D" id="3.60.21.10">
    <property type="match status" value="1"/>
</dbReference>
<dbReference type="InterPro" id="IPR051158">
    <property type="entry name" value="Metallophosphoesterase_sf"/>
</dbReference>